<name>A0A1C3Z326_BACMY</name>
<evidence type="ECO:0000313" key="2">
    <source>
        <dbReference type="Proteomes" id="UP000195696"/>
    </source>
</evidence>
<evidence type="ECO:0000313" key="1">
    <source>
        <dbReference type="EMBL" id="SCB66217.1"/>
    </source>
</evidence>
<dbReference type="EMBL" id="FMAK01000003">
    <property type="protein sequence ID" value="SCB66217.1"/>
    <property type="molecule type" value="Genomic_DNA"/>
</dbReference>
<reference evidence="1 2" key="1">
    <citation type="submission" date="2016-08" db="EMBL/GenBank/DDBJ databases">
        <authorList>
            <person name="Seilhamer J.J."/>
        </authorList>
    </citation>
    <scope>NUCLEOTIDE SEQUENCE [LARGE SCALE GENOMIC DNA]</scope>
    <source>
        <strain evidence="1 2">SDA_GO95</strain>
    </source>
</reference>
<dbReference type="Proteomes" id="UP000195696">
    <property type="component" value="Unassembled WGS sequence"/>
</dbReference>
<organism evidence="1 2">
    <name type="scientific">Bacillus mycoides</name>
    <dbReference type="NCBI Taxonomy" id="1405"/>
    <lineage>
        <taxon>Bacteria</taxon>
        <taxon>Bacillati</taxon>
        <taxon>Bacillota</taxon>
        <taxon>Bacilli</taxon>
        <taxon>Bacillales</taxon>
        <taxon>Bacillaceae</taxon>
        <taxon>Bacillus</taxon>
        <taxon>Bacillus cereus group</taxon>
    </lineage>
</organism>
<dbReference type="AlphaFoldDB" id="A0A1C3Z326"/>
<accession>A0A1C3Z326</accession>
<proteinExistence type="predicted"/>
<gene>
    <name evidence="1" type="ORF">BWGO95_00142</name>
</gene>
<protein>
    <submittedName>
        <fullName evidence="1">Uncharacterized protein</fullName>
    </submittedName>
</protein>
<sequence length="25" mass="3027">MSDRILFFDDTLLIIENECGVYRYT</sequence>